<accession>A0A443KCH6</accession>
<sequence>MTDKPILFSGPMIRALLDGRKTQTRRVLKPQPDYRGPSGFEDDKEAWGWEDEDGSHVSVLDIKPNGYWAGDRLWVRETWQGLTFGDYRPTKDRVCDLRYAATDPLAESDKDARGYPWRPSIFMPRWASRLTLTVTDVRVQRLQEITLGDICAEGLARSIYEFKPVQRGFDAWKSLWDGLNAGRGYGWDRNPWVVALTFEVAQKNIDDLAEAA</sequence>
<dbReference type="AlphaFoldDB" id="A0A443KCH6"/>
<evidence type="ECO:0000313" key="1">
    <source>
        <dbReference type="EMBL" id="RWR30488.1"/>
    </source>
</evidence>
<dbReference type="RefSeq" id="WP_128232694.1">
    <property type="nucleotide sequence ID" value="NZ_SAUY01000015.1"/>
</dbReference>
<organism evidence="1 2">
    <name type="scientific">Paenirhodobacter populi</name>
    <dbReference type="NCBI Taxonomy" id="2306993"/>
    <lineage>
        <taxon>Bacteria</taxon>
        <taxon>Pseudomonadati</taxon>
        <taxon>Pseudomonadota</taxon>
        <taxon>Alphaproteobacteria</taxon>
        <taxon>Rhodobacterales</taxon>
        <taxon>Rhodobacter group</taxon>
        <taxon>Paenirhodobacter</taxon>
    </lineage>
</organism>
<comment type="caution">
    <text evidence="1">The sequence shown here is derived from an EMBL/GenBank/DDBJ whole genome shotgun (WGS) entry which is preliminary data.</text>
</comment>
<proteinExistence type="predicted"/>
<reference evidence="1 2" key="1">
    <citation type="submission" date="2019-01" db="EMBL/GenBank/DDBJ databases">
        <title>Sinorhodobacter populi sp. nov. isolated from the symptomatic bark tissue of Populus euramericana canker.</title>
        <authorList>
            <person name="Xu G."/>
        </authorList>
    </citation>
    <scope>NUCLEOTIDE SEQUENCE [LARGE SCALE GENOMIC DNA]</scope>
    <source>
        <strain evidence="1 2">07D10-4-3</strain>
    </source>
</reference>
<gene>
    <name evidence="1" type="ORF">D2T29_12520</name>
</gene>
<protein>
    <recommendedName>
        <fullName evidence="3">Morphogenetic protein</fullName>
    </recommendedName>
</protein>
<name>A0A443KCH6_9RHOB</name>
<evidence type="ECO:0008006" key="3">
    <source>
        <dbReference type="Google" id="ProtNLM"/>
    </source>
</evidence>
<dbReference type="Proteomes" id="UP000284451">
    <property type="component" value="Unassembled WGS sequence"/>
</dbReference>
<dbReference type="EMBL" id="SAUY01000015">
    <property type="protein sequence ID" value="RWR30488.1"/>
    <property type="molecule type" value="Genomic_DNA"/>
</dbReference>
<reference evidence="1 2" key="2">
    <citation type="submission" date="2019-01" db="EMBL/GenBank/DDBJ databases">
        <authorList>
            <person name="Li Y."/>
        </authorList>
    </citation>
    <scope>NUCLEOTIDE SEQUENCE [LARGE SCALE GENOMIC DNA]</scope>
    <source>
        <strain evidence="1 2">07D10-4-3</strain>
    </source>
</reference>
<evidence type="ECO:0000313" key="2">
    <source>
        <dbReference type="Proteomes" id="UP000284451"/>
    </source>
</evidence>